<dbReference type="AlphaFoldDB" id="A0A3S5BLZ7"/>
<sequence length="146" mass="16789">MARLTDNADYDAGETSANAPSKRSEAGNYDSYYSRGRRARYVQLNLSDNTSKLRKREYDPAVIRDYYPLPYMQTRYQMPLRRAIKNHWTHFWRSSDYPSSIERNKSSWGAHSLAMNHSKPQASMGSSGAVDDSSLLIPSREIENKT</sequence>
<proteinExistence type="predicted"/>
<dbReference type="Proteomes" id="UP000784294">
    <property type="component" value="Unassembled WGS sequence"/>
</dbReference>
<evidence type="ECO:0000256" key="1">
    <source>
        <dbReference type="SAM" id="MobiDB-lite"/>
    </source>
</evidence>
<feature type="region of interest" description="Disordered" evidence="1">
    <location>
        <begin position="117"/>
        <end position="146"/>
    </location>
</feature>
<reference evidence="2" key="1">
    <citation type="submission" date="2018-11" db="EMBL/GenBank/DDBJ databases">
        <authorList>
            <consortium name="Pathogen Informatics"/>
        </authorList>
    </citation>
    <scope>NUCLEOTIDE SEQUENCE</scope>
</reference>
<evidence type="ECO:0000313" key="2">
    <source>
        <dbReference type="EMBL" id="VEL08765.1"/>
    </source>
</evidence>
<name>A0A3S5BLZ7_9PLAT</name>
<dbReference type="EMBL" id="CAAALY010004685">
    <property type="protein sequence ID" value="VEL08765.1"/>
    <property type="molecule type" value="Genomic_DNA"/>
</dbReference>
<feature type="region of interest" description="Disordered" evidence="1">
    <location>
        <begin position="1"/>
        <end position="30"/>
    </location>
</feature>
<comment type="caution">
    <text evidence="2">The sequence shown here is derived from an EMBL/GenBank/DDBJ whole genome shotgun (WGS) entry which is preliminary data.</text>
</comment>
<protein>
    <submittedName>
        <fullName evidence="2">Uncharacterized protein</fullName>
    </submittedName>
</protein>
<organism evidence="2 3">
    <name type="scientific">Protopolystoma xenopodis</name>
    <dbReference type="NCBI Taxonomy" id="117903"/>
    <lineage>
        <taxon>Eukaryota</taxon>
        <taxon>Metazoa</taxon>
        <taxon>Spiralia</taxon>
        <taxon>Lophotrochozoa</taxon>
        <taxon>Platyhelminthes</taxon>
        <taxon>Monogenea</taxon>
        <taxon>Polyopisthocotylea</taxon>
        <taxon>Polystomatidea</taxon>
        <taxon>Polystomatidae</taxon>
        <taxon>Protopolystoma</taxon>
    </lineage>
</organism>
<evidence type="ECO:0000313" key="3">
    <source>
        <dbReference type="Proteomes" id="UP000784294"/>
    </source>
</evidence>
<keyword evidence="3" id="KW-1185">Reference proteome</keyword>
<gene>
    <name evidence="2" type="ORF">PXEA_LOCUS2205</name>
</gene>
<accession>A0A3S5BLZ7</accession>